<feature type="compositionally biased region" description="Basic and acidic residues" evidence="1">
    <location>
        <begin position="123"/>
        <end position="134"/>
    </location>
</feature>
<dbReference type="EMBL" id="JAQQWM010000006">
    <property type="protein sequence ID" value="KAK8060053.1"/>
    <property type="molecule type" value="Genomic_DNA"/>
</dbReference>
<organism evidence="2 3">
    <name type="scientific">Apiospora saccharicola</name>
    <dbReference type="NCBI Taxonomy" id="335842"/>
    <lineage>
        <taxon>Eukaryota</taxon>
        <taxon>Fungi</taxon>
        <taxon>Dikarya</taxon>
        <taxon>Ascomycota</taxon>
        <taxon>Pezizomycotina</taxon>
        <taxon>Sordariomycetes</taxon>
        <taxon>Xylariomycetidae</taxon>
        <taxon>Amphisphaeriales</taxon>
        <taxon>Apiosporaceae</taxon>
        <taxon>Apiospora</taxon>
    </lineage>
</organism>
<keyword evidence="3" id="KW-1185">Reference proteome</keyword>
<accession>A0ABR1UMB3</accession>
<feature type="compositionally biased region" description="Basic and acidic residues" evidence="1">
    <location>
        <begin position="52"/>
        <end position="62"/>
    </location>
</feature>
<name>A0ABR1UMB3_9PEZI</name>
<reference evidence="2 3" key="1">
    <citation type="submission" date="2023-01" db="EMBL/GenBank/DDBJ databases">
        <title>Analysis of 21 Apiospora genomes using comparative genomics revels a genus with tremendous synthesis potential of carbohydrate active enzymes and secondary metabolites.</title>
        <authorList>
            <person name="Sorensen T."/>
        </authorList>
    </citation>
    <scope>NUCLEOTIDE SEQUENCE [LARGE SCALE GENOMIC DNA]</scope>
    <source>
        <strain evidence="2 3">CBS 83171</strain>
    </source>
</reference>
<comment type="caution">
    <text evidence="2">The sequence shown here is derived from an EMBL/GenBank/DDBJ whole genome shotgun (WGS) entry which is preliminary data.</text>
</comment>
<proteinExistence type="predicted"/>
<feature type="compositionally biased region" description="Basic and acidic residues" evidence="1">
    <location>
        <begin position="175"/>
        <end position="206"/>
    </location>
</feature>
<gene>
    <name evidence="2" type="ORF">PG996_009983</name>
</gene>
<sequence>MDGTRAAKRQRREDPTESGVVVDTSSLTMRLPEGYRSPSHRSEHDDEANYSTHDKKSGHDENDGNMLVGADKPKRAGLSETQRALIDTRQELSAERQARSEAEAESKELSRKVAEYEQSAQVTEERAREERQAREAELKHMINELRQQRDNVQLQCNAKDESLREAVANQQKADQTVERMKEEQRASGEEISKLQDDNRELKKKAGEDERALKLLRQTIKARHAAWAHTELKNVELGKEVTEYKQRVTKLQYKICGRDIIVLGHKRKLKERKGEIFNRDRKLASARQKYRRLYREAKEDKDKMRRLGAAIAKLRSGISEHAQKVAEGEEERK</sequence>
<feature type="compositionally biased region" description="Basic residues" evidence="1">
    <location>
        <begin position="1"/>
        <end position="10"/>
    </location>
</feature>
<dbReference type="Proteomes" id="UP001446871">
    <property type="component" value="Unassembled WGS sequence"/>
</dbReference>
<evidence type="ECO:0000256" key="1">
    <source>
        <dbReference type="SAM" id="MobiDB-lite"/>
    </source>
</evidence>
<feature type="region of interest" description="Disordered" evidence="1">
    <location>
        <begin position="1"/>
        <end position="134"/>
    </location>
</feature>
<evidence type="ECO:0000313" key="3">
    <source>
        <dbReference type="Proteomes" id="UP001446871"/>
    </source>
</evidence>
<feature type="region of interest" description="Disordered" evidence="1">
    <location>
        <begin position="165"/>
        <end position="206"/>
    </location>
</feature>
<protein>
    <submittedName>
        <fullName evidence="2">Uncharacterized protein</fullName>
    </submittedName>
</protein>
<evidence type="ECO:0000313" key="2">
    <source>
        <dbReference type="EMBL" id="KAK8060053.1"/>
    </source>
</evidence>
<feature type="compositionally biased region" description="Basic and acidic residues" evidence="1">
    <location>
        <begin position="86"/>
        <end position="115"/>
    </location>
</feature>